<feature type="domain" description="ABC transmembrane type-1" evidence="8">
    <location>
        <begin position="92"/>
        <end position="283"/>
    </location>
</feature>
<dbReference type="Gene3D" id="1.10.3720.10">
    <property type="entry name" value="MetI-like"/>
    <property type="match status" value="1"/>
</dbReference>
<dbReference type="KEGG" id="acht:bsdcttw_41050"/>
<evidence type="ECO:0000256" key="4">
    <source>
        <dbReference type="ARBA" id="ARBA00022692"/>
    </source>
</evidence>
<dbReference type="RefSeq" id="WP_185256674.1">
    <property type="nucleotide sequence ID" value="NZ_AP023368.1"/>
</dbReference>
<evidence type="ECO:0000259" key="8">
    <source>
        <dbReference type="PROSITE" id="PS50928"/>
    </source>
</evidence>
<feature type="transmembrane region" description="Helical" evidence="7">
    <location>
        <begin position="204"/>
        <end position="226"/>
    </location>
</feature>
<dbReference type="AlphaFoldDB" id="A0A7I8DUL2"/>
<protein>
    <submittedName>
        <fullName evidence="9">Sugar ABC transporter permease</fullName>
    </submittedName>
</protein>
<accession>A0A7I8DUL2</accession>
<dbReference type="EMBL" id="AP023368">
    <property type="protein sequence ID" value="BCK01065.1"/>
    <property type="molecule type" value="Genomic_DNA"/>
</dbReference>
<evidence type="ECO:0000313" key="9">
    <source>
        <dbReference type="EMBL" id="BCK01065.1"/>
    </source>
</evidence>
<feature type="transmembrane region" description="Helical" evidence="7">
    <location>
        <begin position="130"/>
        <end position="149"/>
    </location>
</feature>
<feature type="transmembrane region" description="Helical" evidence="7">
    <location>
        <begin position="31"/>
        <end position="52"/>
    </location>
</feature>
<keyword evidence="10" id="KW-1185">Reference proteome</keyword>
<evidence type="ECO:0000256" key="6">
    <source>
        <dbReference type="ARBA" id="ARBA00023136"/>
    </source>
</evidence>
<evidence type="ECO:0000256" key="5">
    <source>
        <dbReference type="ARBA" id="ARBA00022989"/>
    </source>
</evidence>
<feature type="transmembrane region" description="Helical" evidence="7">
    <location>
        <begin position="161"/>
        <end position="183"/>
    </location>
</feature>
<dbReference type="Pfam" id="PF00528">
    <property type="entry name" value="BPD_transp_1"/>
    <property type="match status" value="1"/>
</dbReference>
<proteinExistence type="inferred from homology"/>
<comment type="subcellular location">
    <subcellularLocation>
        <location evidence="1 7">Cell membrane</location>
        <topology evidence="1 7">Multi-pass membrane protein</topology>
    </subcellularLocation>
</comment>
<dbReference type="InterPro" id="IPR035906">
    <property type="entry name" value="MetI-like_sf"/>
</dbReference>
<evidence type="ECO:0000256" key="7">
    <source>
        <dbReference type="RuleBase" id="RU363032"/>
    </source>
</evidence>
<evidence type="ECO:0000313" key="10">
    <source>
        <dbReference type="Proteomes" id="UP000515703"/>
    </source>
</evidence>
<dbReference type="GO" id="GO:0005886">
    <property type="term" value="C:plasma membrane"/>
    <property type="evidence" value="ECO:0007669"/>
    <property type="project" value="UniProtKB-SubCell"/>
</dbReference>
<feature type="transmembrane region" description="Helical" evidence="7">
    <location>
        <begin position="262"/>
        <end position="283"/>
    </location>
</feature>
<dbReference type="PROSITE" id="PS50928">
    <property type="entry name" value="ABC_TM1"/>
    <property type="match status" value="1"/>
</dbReference>
<dbReference type="SUPFAM" id="SSF161098">
    <property type="entry name" value="MetI-like"/>
    <property type="match status" value="1"/>
</dbReference>
<keyword evidence="6 7" id="KW-0472">Membrane</keyword>
<dbReference type="GO" id="GO:0055085">
    <property type="term" value="P:transmembrane transport"/>
    <property type="evidence" value="ECO:0007669"/>
    <property type="project" value="InterPro"/>
</dbReference>
<comment type="similarity">
    <text evidence="7">Belongs to the binding-protein-dependent transport system permease family.</text>
</comment>
<keyword evidence="4 7" id="KW-0812">Transmembrane</keyword>
<dbReference type="InterPro" id="IPR000515">
    <property type="entry name" value="MetI-like"/>
</dbReference>
<organism evidence="9 10">
    <name type="scientific">Anaerocolumna chitinilytica</name>
    <dbReference type="NCBI Taxonomy" id="1727145"/>
    <lineage>
        <taxon>Bacteria</taxon>
        <taxon>Bacillati</taxon>
        <taxon>Bacillota</taxon>
        <taxon>Clostridia</taxon>
        <taxon>Lachnospirales</taxon>
        <taxon>Lachnospiraceae</taxon>
        <taxon>Anaerocolumna</taxon>
    </lineage>
</organism>
<feature type="transmembrane region" description="Helical" evidence="7">
    <location>
        <begin position="91"/>
        <end position="118"/>
    </location>
</feature>
<evidence type="ECO:0000256" key="1">
    <source>
        <dbReference type="ARBA" id="ARBA00004651"/>
    </source>
</evidence>
<reference evidence="9 10" key="1">
    <citation type="submission" date="2020-08" db="EMBL/GenBank/DDBJ databases">
        <title>Draft genome sequencing of an Anaerocolumna strain isolated from anoxic soil subjected to BSD treatment.</title>
        <authorList>
            <person name="Uek A."/>
            <person name="Tonouchi A."/>
        </authorList>
    </citation>
    <scope>NUCLEOTIDE SEQUENCE [LARGE SCALE GENOMIC DNA]</scope>
    <source>
        <strain evidence="9 10">CTTW</strain>
    </source>
</reference>
<dbReference type="PANTHER" id="PTHR43744:SF12">
    <property type="entry name" value="ABC TRANSPORTER PERMEASE PROTEIN MG189-RELATED"/>
    <property type="match status" value="1"/>
</dbReference>
<evidence type="ECO:0000256" key="3">
    <source>
        <dbReference type="ARBA" id="ARBA00022475"/>
    </source>
</evidence>
<gene>
    <name evidence="9" type="ORF">bsdcttw_41050</name>
</gene>
<keyword evidence="2 7" id="KW-0813">Transport</keyword>
<dbReference type="PANTHER" id="PTHR43744">
    <property type="entry name" value="ABC TRANSPORTER PERMEASE PROTEIN MG189-RELATED-RELATED"/>
    <property type="match status" value="1"/>
</dbReference>
<reference evidence="9 10" key="2">
    <citation type="submission" date="2020-08" db="EMBL/GenBank/DDBJ databases">
        <authorList>
            <person name="Ueki A."/>
            <person name="Tonouchi A."/>
        </authorList>
    </citation>
    <scope>NUCLEOTIDE SEQUENCE [LARGE SCALE GENOMIC DNA]</scope>
    <source>
        <strain evidence="9 10">CTTW</strain>
    </source>
</reference>
<evidence type="ECO:0000256" key="2">
    <source>
        <dbReference type="ARBA" id="ARBA00022448"/>
    </source>
</evidence>
<dbReference type="CDD" id="cd06261">
    <property type="entry name" value="TM_PBP2"/>
    <property type="match status" value="1"/>
</dbReference>
<keyword evidence="3" id="KW-1003">Cell membrane</keyword>
<sequence length="298" mass="33546">MKFGDNFLDQNKKSRPQSESFQKNGIKGKEIWVYIVFGIWALINLFPVYWMFTFSLKSNEEIFGKNVAGLPKEWLWSNYEKAMSVGHIGKYFLNSTIIAVVTIAIVMLFSLMATFALTRFIWKGRKQMNAFFMLGLTIPIHAAIVPIYVTLSKLHLLNTYLALIIPYAAFSLAMGILICTGFMQELPIDLDEAACIDGCNTWGIFFRIIVPLMKPAVATVSIYTFLQCWNELMFANIFISDSVHKTLPVGVQALSGQYTTDWGPIGAALVLATFPTLIFYIFFSKKIQDSFIAGAIKG</sequence>
<keyword evidence="5 7" id="KW-1133">Transmembrane helix</keyword>
<name>A0A7I8DUL2_9FIRM</name>
<dbReference type="Proteomes" id="UP000515703">
    <property type="component" value="Chromosome"/>
</dbReference>